<gene>
    <name evidence="7" type="ordered locus">Desru_0950</name>
</gene>
<accession>F6DKG6</accession>
<dbReference type="STRING" id="696281.Desru_0950"/>
<protein>
    <submittedName>
        <fullName evidence="7">Radical SAM domain protein</fullName>
    </submittedName>
</protein>
<reference evidence="7 8" key="2">
    <citation type="journal article" date="2012" name="Stand. Genomic Sci.">
        <title>Complete genome sequence of the sulfate-reducing firmicute Desulfotomaculum ruminis type strain (DL(T)).</title>
        <authorList>
            <person name="Spring S."/>
            <person name="Visser M."/>
            <person name="Lu M."/>
            <person name="Copeland A."/>
            <person name="Lapidus A."/>
            <person name="Lucas S."/>
            <person name="Cheng J.F."/>
            <person name="Han C."/>
            <person name="Tapia R."/>
            <person name="Goodwin L.A."/>
            <person name="Pitluck S."/>
            <person name="Ivanova N."/>
            <person name="Land M."/>
            <person name="Hauser L."/>
            <person name="Larimer F."/>
            <person name="Rohde M."/>
            <person name="Goker M."/>
            <person name="Detter J.C."/>
            <person name="Kyrpides N.C."/>
            <person name="Woyke T."/>
            <person name="Schaap P.J."/>
            <person name="Plugge C.M."/>
            <person name="Muyzer G."/>
            <person name="Kuever J."/>
            <person name="Pereira I.A."/>
            <person name="Parshina S.N."/>
            <person name="Bernier-Latmani R."/>
            <person name="Stams A.J."/>
            <person name="Klenk H.P."/>
        </authorList>
    </citation>
    <scope>NUCLEOTIDE SEQUENCE [LARGE SCALE GENOMIC DNA]</scope>
    <source>
        <strain evidence="8">ATCC 23193 / DSM 2154 / NCIB 8452 / DL</strain>
    </source>
</reference>
<dbReference type="SFLD" id="SFLDS00029">
    <property type="entry name" value="Radical_SAM"/>
    <property type="match status" value="1"/>
</dbReference>
<dbReference type="PROSITE" id="PS51918">
    <property type="entry name" value="RADICAL_SAM"/>
    <property type="match status" value="1"/>
</dbReference>
<keyword evidence="4" id="KW-0408">Iron</keyword>
<evidence type="ECO:0000256" key="5">
    <source>
        <dbReference type="ARBA" id="ARBA00023014"/>
    </source>
</evidence>
<dbReference type="KEGG" id="dru:Desru_0950"/>
<dbReference type="InterPro" id="IPR023885">
    <property type="entry name" value="4Fe4S-binding_SPASM_dom"/>
</dbReference>
<sequence length="419" mass="47578">MKINQNIFLDQLAIFIREYTGSNPGYSPQLLAEMLASKFHIPVEDAIKLVVYVEKELRAGKLGLAAIELNLTFNCNLTCEYCFVHCKSPEDRMSFETARKAIDLLMEHAVFPVVVITLIGGEPLLEFELIKKIVPYAKEAAQKCNREVTWAITTNGTLINEKILQYFAQNQMNMLLSIDGGPETHDRYRRTKSGEGTWHRITSLIPLIKKYQPWLGARMTVSTEAVNNMVEDFRQIVNMGINQMIIAPAQGEKTWTMEQIKQYGLNLMEITRQYHRLKQQGVPLFIEELEKSENEFLGWGCRAGSTSLAIAPNGDVSPCSKLLGLNSQEGKHIIGNVNTGIQEDLLNLFKNPVGQQPQHCKGCSRPCAGGCYAVNFEQTGDFFRPSEENCLFWVVCQEAKRLSGILRMREMARREKQWF</sequence>
<dbReference type="eggNOG" id="COG0641">
    <property type="taxonomic scope" value="Bacteria"/>
</dbReference>
<dbReference type="InterPro" id="IPR058240">
    <property type="entry name" value="rSAM_sf"/>
</dbReference>
<dbReference type="InterPro" id="IPR007197">
    <property type="entry name" value="rSAM"/>
</dbReference>
<evidence type="ECO:0000256" key="2">
    <source>
        <dbReference type="ARBA" id="ARBA00022691"/>
    </source>
</evidence>
<dbReference type="NCBIfam" id="TIGR04085">
    <property type="entry name" value="rSAM_more_4Fe4S"/>
    <property type="match status" value="1"/>
</dbReference>
<dbReference type="InterPro" id="IPR013785">
    <property type="entry name" value="Aldolase_TIM"/>
</dbReference>
<dbReference type="SFLD" id="SFLDG01386">
    <property type="entry name" value="main_SPASM_domain-containing"/>
    <property type="match status" value="1"/>
</dbReference>
<dbReference type="SFLD" id="SFLDG01067">
    <property type="entry name" value="SPASM/twitch_domain_containing"/>
    <property type="match status" value="1"/>
</dbReference>
<dbReference type="Pfam" id="PF13186">
    <property type="entry name" value="SPASM"/>
    <property type="match status" value="1"/>
</dbReference>
<evidence type="ECO:0000313" key="7">
    <source>
        <dbReference type="EMBL" id="AEG59226.1"/>
    </source>
</evidence>
<dbReference type="EMBL" id="CP002780">
    <property type="protein sequence ID" value="AEG59226.1"/>
    <property type="molecule type" value="Genomic_DNA"/>
</dbReference>
<evidence type="ECO:0000256" key="4">
    <source>
        <dbReference type="ARBA" id="ARBA00023004"/>
    </source>
</evidence>
<dbReference type="CDD" id="cd01335">
    <property type="entry name" value="Radical_SAM"/>
    <property type="match status" value="1"/>
</dbReference>
<dbReference type="PANTHER" id="PTHR43273:SF8">
    <property type="entry name" value="RADICAL SAM DOMAIN PROTEIN"/>
    <property type="match status" value="1"/>
</dbReference>
<keyword evidence="5" id="KW-0411">Iron-sulfur</keyword>
<keyword evidence="3" id="KW-0479">Metal-binding</keyword>
<dbReference type="GO" id="GO:0046872">
    <property type="term" value="F:metal ion binding"/>
    <property type="evidence" value="ECO:0007669"/>
    <property type="project" value="UniProtKB-KW"/>
</dbReference>
<dbReference type="OrthoDB" id="9808591at2"/>
<dbReference type="HOGENOM" id="CLU_009273_3_0_9"/>
<dbReference type="Pfam" id="PF04055">
    <property type="entry name" value="Radical_SAM"/>
    <property type="match status" value="1"/>
</dbReference>
<dbReference type="Proteomes" id="UP000009234">
    <property type="component" value="Chromosome"/>
</dbReference>
<evidence type="ECO:0000256" key="1">
    <source>
        <dbReference type="ARBA" id="ARBA00001966"/>
    </source>
</evidence>
<dbReference type="SFLD" id="SFLDG01384">
    <property type="entry name" value="thioether_bond_formation_requi"/>
    <property type="match status" value="1"/>
</dbReference>
<keyword evidence="2" id="KW-0949">S-adenosyl-L-methionine</keyword>
<name>F6DKG6_DESRL</name>
<keyword evidence="8" id="KW-1185">Reference proteome</keyword>
<evidence type="ECO:0000259" key="6">
    <source>
        <dbReference type="PROSITE" id="PS51918"/>
    </source>
</evidence>
<dbReference type="SUPFAM" id="SSF102114">
    <property type="entry name" value="Radical SAM enzymes"/>
    <property type="match status" value="1"/>
</dbReference>
<dbReference type="AlphaFoldDB" id="F6DKG6"/>
<evidence type="ECO:0000313" key="8">
    <source>
        <dbReference type="Proteomes" id="UP000009234"/>
    </source>
</evidence>
<dbReference type="GO" id="GO:0051536">
    <property type="term" value="F:iron-sulfur cluster binding"/>
    <property type="evidence" value="ECO:0007669"/>
    <property type="project" value="UniProtKB-KW"/>
</dbReference>
<dbReference type="PANTHER" id="PTHR43273">
    <property type="entry name" value="ANAEROBIC SULFATASE-MATURATING ENZYME HOMOLOG ASLB-RELATED"/>
    <property type="match status" value="1"/>
</dbReference>
<evidence type="ECO:0000256" key="3">
    <source>
        <dbReference type="ARBA" id="ARBA00022723"/>
    </source>
</evidence>
<dbReference type="RefSeq" id="WP_013840997.1">
    <property type="nucleotide sequence ID" value="NC_015589.1"/>
</dbReference>
<reference evidence="8" key="1">
    <citation type="submission" date="2011-05" db="EMBL/GenBank/DDBJ databases">
        <title>Complete sequence of Desulfotomaculum ruminis DSM 2154.</title>
        <authorList>
            <person name="Lucas S."/>
            <person name="Copeland A."/>
            <person name="Lapidus A."/>
            <person name="Cheng J.-F."/>
            <person name="Goodwin L."/>
            <person name="Pitluck S."/>
            <person name="Lu M."/>
            <person name="Detter J.C."/>
            <person name="Han C."/>
            <person name="Tapia R."/>
            <person name="Land M."/>
            <person name="Hauser L."/>
            <person name="Kyrpides N."/>
            <person name="Ivanova N."/>
            <person name="Mikhailova N."/>
            <person name="Pagani I."/>
            <person name="Stams A.J.M."/>
            <person name="Plugge C.M."/>
            <person name="Muyzer G."/>
            <person name="Kuever J."/>
            <person name="Parshina S.N."/>
            <person name="Ivanova A.E."/>
            <person name="Nazina T.N."/>
            <person name="Brambilla E."/>
            <person name="Spring S."/>
            <person name="Klenk H.-P."/>
            <person name="Woyke T."/>
        </authorList>
    </citation>
    <scope>NUCLEOTIDE SEQUENCE [LARGE SCALE GENOMIC DNA]</scope>
    <source>
        <strain evidence="8">ATCC 23193 / DSM 2154 / NCIB 8452 / DL</strain>
    </source>
</reference>
<feature type="domain" description="Radical SAM core" evidence="6">
    <location>
        <begin position="61"/>
        <end position="278"/>
    </location>
</feature>
<dbReference type="InterPro" id="IPR023867">
    <property type="entry name" value="Sulphatase_maturase_rSAM"/>
</dbReference>
<comment type="cofactor">
    <cofactor evidence="1">
        <name>[4Fe-4S] cluster</name>
        <dbReference type="ChEBI" id="CHEBI:49883"/>
    </cofactor>
</comment>
<organism evidence="7 8">
    <name type="scientific">Desulforamulus ruminis (strain ATCC 23193 / DSM 2154 / NCIMB 8452 / DL)</name>
    <name type="common">Desulfotomaculum ruminis</name>
    <dbReference type="NCBI Taxonomy" id="696281"/>
    <lineage>
        <taxon>Bacteria</taxon>
        <taxon>Bacillati</taxon>
        <taxon>Bacillota</taxon>
        <taxon>Clostridia</taxon>
        <taxon>Eubacteriales</taxon>
        <taxon>Peptococcaceae</taxon>
        <taxon>Desulforamulus</taxon>
    </lineage>
</organism>
<dbReference type="Gene3D" id="3.20.20.70">
    <property type="entry name" value="Aldolase class I"/>
    <property type="match status" value="1"/>
</dbReference>
<proteinExistence type="predicted"/>
<dbReference type="GO" id="GO:0016491">
    <property type="term" value="F:oxidoreductase activity"/>
    <property type="evidence" value="ECO:0007669"/>
    <property type="project" value="InterPro"/>
</dbReference>